<accession>A0A3S8UBV8</accession>
<dbReference type="OrthoDB" id="3671061at2"/>
<reference evidence="1 2" key="1">
    <citation type="submission" date="2018-12" db="EMBL/GenBank/DDBJ databases">
        <title>Complete genome sequencing of Tabrizicola sp. K13M18.</title>
        <authorList>
            <person name="Bae J.-W."/>
        </authorList>
    </citation>
    <scope>NUCLEOTIDE SEQUENCE [LARGE SCALE GENOMIC DNA]</scope>
    <source>
        <strain evidence="1 2">K13M18</strain>
    </source>
</reference>
<dbReference type="InterPro" id="IPR054213">
    <property type="entry name" value="DUF6920"/>
</dbReference>
<name>A0A3S8UBV8_9RHOB</name>
<keyword evidence="2" id="KW-1185">Reference proteome</keyword>
<dbReference type="AlphaFoldDB" id="A0A3S8UBV8"/>
<proteinExistence type="predicted"/>
<evidence type="ECO:0000313" key="1">
    <source>
        <dbReference type="EMBL" id="AZL60955.1"/>
    </source>
</evidence>
<evidence type="ECO:0000313" key="2">
    <source>
        <dbReference type="Proteomes" id="UP000282002"/>
    </source>
</evidence>
<protein>
    <submittedName>
        <fullName evidence="1">Uncharacterized protein</fullName>
    </submittedName>
</protein>
<gene>
    <name evidence="1" type="ORF">EI545_20290</name>
</gene>
<dbReference type="Proteomes" id="UP000282002">
    <property type="component" value="Chromosome"/>
</dbReference>
<dbReference type="Pfam" id="PF21900">
    <property type="entry name" value="DUF6920"/>
    <property type="match status" value="1"/>
</dbReference>
<sequence>MGEAAMVWVKWGVLALGALVALWAVLALYGGWRWQQRTAALVADLTAARLPLTGRYDPASLAGLPPPVQRYFRAALTPGQPLVTGVSLHHQGTFNMGEGADNWKHFTSDQTVETARPGFVWDGTIRMAPGLPVRVHDAYVAGEGVLVPALFGLVKLTELRGTGDIAEGELLRWLAEAAWYPTALLPGQGVEWTALDDHSALATLTDGTVIARLTFRFGPDDLIASVRAEARGRTVEGAIIPTPWEGHWSDYRRHNGMMVPMAGEVAWMLPEGPKPYWRGWITGLDYRFAG</sequence>
<dbReference type="KEGG" id="taw:EI545_20290"/>
<dbReference type="EMBL" id="CP034328">
    <property type="protein sequence ID" value="AZL60955.1"/>
    <property type="molecule type" value="Genomic_DNA"/>
</dbReference>
<organism evidence="1 2">
    <name type="scientific">Tabrizicola piscis</name>
    <dbReference type="NCBI Taxonomy" id="2494374"/>
    <lineage>
        <taxon>Bacteria</taxon>
        <taxon>Pseudomonadati</taxon>
        <taxon>Pseudomonadota</taxon>
        <taxon>Alphaproteobacteria</taxon>
        <taxon>Rhodobacterales</taxon>
        <taxon>Paracoccaceae</taxon>
        <taxon>Tabrizicola</taxon>
    </lineage>
</organism>